<gene>
    <name evidence="1" type="ORF">ASPFODRAFT_148837</name>
</gene>
<feature type="non-terminal residue" evidence="1">
    <location>
        <position position="1"/>
    </location>
</feature>
<dbReference type="Proteomes" id="UP000184063">
    <property type="component" value="Unassembled WGS sequence"/>
</dbReference>
<reference evidence="2" key="1">
    <citation type="journal article" date="2017" name="Genome Biol.">
        <title>Comparative genomics reveals high biological diversity and specific adaptations in the industrially and medically important fungal genus Aspergillus.</title>
        <authorList>
            <person name="de Vries R.P."/>
            <person name="Riley R."/>
            <person name="Wiebenga A."/>
            <person name="Aguilar-Osorio G."/>
            <person name="Amillis S."/>
            <person name="Uchima C.A."/>
            <person name="Anderluh G."/>
            <person name="Asadollahi M."/>
            <person name="Askin M."/>
            <person name="Barry K."/>
            <person name="Battaglia E."/>
            <person name="Bayram O."/>
            <person name="Benocci T."/>
            <person name="Braus-Stromeyer S.A."/>
            <person name="Caldana C."/>
            <person name="Canovas D."/>
            <person name="Cerqueira G.C."/>
            <person name="Chen F."/>
            <person name="Chen W."/>
            <person name="Choi C."/>
            <person name="Clum A."/>
            <person name="Dos Santos R.A."/>
            <person name="Damasio A.R."/>
            <person name="Diallinas G."/>
            <person name="Emri T."/>
            <person name="Fekete E."/>
            <person name="Flipphi M."/>
            <person name="Freyberg S."/>
            <person name="Gallo A."/>
            <person name="Gournas C."/>
            <person name="Habgood R."/>
            <person name="Hainaut M."/>
            <person name="Harispe M.L."/>
            <person name="Henrissat B."/>
            <person name="Hilden K.S."/>
            <person name="Hope R."/>
            <person name="Hossain A."/>
            <person name="Karabika E."/>
            <person name="Karaffa L."/>
            <person name="Karanyi Z."/>
            <person name="Krasevec N."/>
            <person name="Kuo A."/>
            <person name="Kusch H."/>
            <person name="LaButti K."/>
            <person name="Lagendijk E.L."/>
            <person name="Lapidus A."/>
            <person name="Levasseur A."/>
            <person name="Lindquist E."/>
            <person name="Lipzen A."/>
            <person name="Logrieco A.F."/>
            <person name="MacCabe A."/>
            <person name="Maekelae M.R."/>
            <person name="Malavazi I."/>
            <person name="Melin P."/>
            <person name="Meyer V."/>
            <person name="Mielnichuk N."/>
            <person name="Miskei M."/>
            <person name="Molnar A.P."/>
            <person name="Mule G."/>
            <person name="Ngan C.Y."/>
            <person name="Orejas M."/>
            <person name="Orosz E."/>
            <person name="Ouedraogo J.P."/>
            <person name="Overkamp K.M."/>
            <person name="Park H.-S."/>
            <person name="Perrone G."/>
            <person name="Piumi F."/>
            <person name="Punt P.J."/>
            <person name="Ram A.F."/>
            <person name="Ramon A."/>
            <person name="Rauscher S."/>
            <person name="Record E."/>
            <person name="Riano-Pachon D.M."/>
            <person name="Robert V."/>
            <person name="Roehrig J."/>
            <person name="Ruller R."/>
            <person name="Salamov A."/>
            <person name="Salih N.S."/>
            <person name="Samson R.A."/>
            <person name="Sandor E."/>
            <person name="Sanguinetti M."/>
            <person name="Schuetze T."/>
            <person name="Sepcic K."/>
            <person name="Shelest E."/>
            <person name="Sherlock G."/>
            <person name="Sophianopoulou V."/>
            <person name="Squina F.M."/>
            <person name="Sun H."/>
            <person name="Susca A."/>
            <person name="Todd R.B."/>
            <person name="Tsang A."/>
            <person name="Unkles S.E."/>
            <person name="van de Wiele N."/>
            <person name="van Rossen-Uffink D."/>
            <person name="Oliveira J.V."/>
            <person name="Vesth T.C."/>
            <person name="Visser J."/>
            <person name="Yu J.-H."/>
            <person name="Zhou M."/>
            <person name="Andersen M.R."/>
            <person name="Archer D.B."/>
            <person name="Baker S.E."/>
            <person name="Benoit I."/>
            <person name="Brakhage A.A."/>
            <person name="Braus G.H."/>
            <person name="Fischer R."/>
            <person name="Frisvad J.C."/>
            <person name="Goldman G.H."/>
            <person name="Houbraken J."/>
            <person name="Oakley B."/>
            <person name="Pocsi I."/>
            <person name="Scazzocchio C."/>
            <person name="Seiboth B."/>
            <person name="vanKuyk P.A."/>
            <person name="Wortman J."/>
            <person name="Dyer P.S."/>
            <person name="Grigoriev I.V."/>
        </authorList>
    </citation>
    <scope>NUCLEOTIDE SEQUENCE [LARGE SCALE GENOMIC DNA]</scope>
    <source>
        <strain evidence="2">CBS 106.47</strain>
    </source>
</reference>
<organism evidence="1 2">
    <name type="scientific">Aspergillus luchuensis (strain CBS 106.47)</name>
    <dbReference type="NCBI Taxonomy" id="1137211"/>
    <lineage>
        <taxon>Eukaryota</taxon>
        <taxon>Fungi</taxon>
        <taxon>Dikarya</taxon>
        <taxon>Ascomycota</taxon>
        <taxon>Pezizomycotina</taxon>
        <taxon>Eurotiomycetes</taxon>
        <taxon>Eurotiomycetidae</taxon>
        <taxon>Eurotiales</taxon>
        <taxon>Aspergillaceae</taxon>
        <taxon>Aspergillus</taxon>
        <taxon>Aspergillus subgen. Circumdati</taxon>
    </lineage>
</organism>
<accession>A0A1M3SYL4</accession>
<sequence>LRKSRECCWERDTDVPMIKRLKHNGQIMFLNAHRQWPLSREQRVGVGSRLMVIH</sequence>
<name>A0A1M3SYL4_ASPLC</name>
<proteinExistence type="predicted"/>
<evidence type="ECO:0000313" key="1">
    <source>
        <dbReference type="EMBL" id="OJZ79610.1"/>
    </source>
</evidence>
<dbReference type="VEuPathDB" id="FungiDB:ASPFODRAFT_148837"/>
<protein>
    <submittedName>
        <fullName evidence="1">Uncharacterized protein</fullName>
    </submittedName>
</protein>
<dbReference type="EMBL" id="KV878283">
    <property type="protein sequence ID" value="OJZ79610.1"/>
    <property type="molecule type" value="Genomic_DNA"/>
</dbReference>
<evidence type="ECO:0000313" key="2">
    <source>
        <dbReference type="Proteomes" id="UP000184063"/>
    </source>
</evidence>
<dbReference type="AlphaFoldDB" id="A0A1M3SYL4"/>